<protein>
    <submittedName>
        <fullName evidence="1">Uncharacterized protein</fullName>
    </submittedName>
</protein>
<gene>
    <name evidence="1" type="ORF">CAEBREN_16210</name>
</gene>
<keyword evidence="2" id="KW-1185">Reference proteome</keyword>
<dbReference type="AlphaFoldDB" id="G0P1F4"/>
<dbReference type="InParanoid" id="G0P1F4"/>
<evidence type="ECO:0000313" key="2">
    <source>
        <dbReference type="Proteomes" id="UP000008068"/>
    </source>
</evidence>
<dbReference type="Proteomes" id="UP000008068">
    <property type="component" value="Unassembled WGS sequence"/>
</dbReference>
<dbReference type="HOGENOM" id="CLU_2529452_0_0_1"/>
<evidence type="ECO:0000313" key="1">
    <source>
        <dbReference type="EMBL" id="EGT42294.1"/>
    </source>
</evidence>
<organism evidence="2">
    <name type="scientific">Caenorhabditis brenneri</name>
    <name type="common">Nematode worm</name>
    <dbReference type="NCBI Taxonomy" id="135651"/>
    <lineage>
        <taxon>Eukaryota</taxon>
        <taxon>Metazoa</taxon>
        <taxon>Ecdysozoa</taxon>
        <taxon>Nematoda</taxon>
        <taxon>Chromadorea</taxon>
        <taxon>Rhabditida</taxon>
        <taxon>Rhabditina</taxon>
        <taxon>Rhabditomorpha</taxon>
        <taxon>Rhabditoidea</taxon>
        <taxon>Rhabditidae</taxon>
        <taxon>Peloderinae</taxon>
        <taxon>Caenorhabditis</taxon>
    </lineage>
</organism>
<dbReference type="EMBL" id="GL380012">
    <property type="protein sequence ID" value="EGT42294.1"/>
    <property type="molecule type" value="Genomic_DNA"/>
</dbReference>
<name>G0P1F4_CAEBE</name>
<accession>G0P1F4</accession>
<sequence length="84" mass="9671">MLIMDGRWRKYQPPLASLHTDIGQMDIVTDEMTQRDGMLDIRMQGYCDRQSYGWDIGHTDGWRLGQTVFWISGQTDIATDETSG</sequence>
<proteinExistence type="predicted"/>
<reference evidence="2" key="1">
    <citation type="submission" date="2011-07" db="EMBL/GenBank/DDBJ databases">
        <authorList>
            <consortium name="Caenorhabditis brenneri Sequencing and Analysis Consortium"/>
            <person name="Wilson R.K."/>
        </authorList>
    </citation>
    <scope>NUCLEOTIDE SEQUENCE [LARGE SCALE GENOMIC DNA]</scope>
    <source>
        <strain evidence="2">PB2801</strain>
    </source>
</reference>